<feature type="region of interest" description="Disordered" evidence="1">
    <location>
        <begin position="144"/>
        <end position="164"/>
    </location>
</feature>
<dbReference type="Proteomes" id="UP000603141">
    <property type="component" value="Unassembled WGS sequence"/>
</dbReference>
<proteinExistence type="predicted"/>
<dbReference type="Gene3D" id="1.10.10.60">
    <property type="entry name" value="Homeodomain-like"/>
    <property type="match status" value="1"/>
</dbReference>
<evidence type="ECO:0000313" key="2">
    <source>
        <dbReference type="EMBL" id="MBK1884569.1"/>
    </source>
</evidence>
<keyword evidence="3" id="KW-1185">Reference proteome</keyword>
<organism evidence="2 3">
    <name type="scientific">Luteolibacter pohnpeiensis</name>
    <dbReference type="NCBI Taxonomy" id="454153"/>
    <lineage>
        <taxon>Bacteria</taxon>
        <taxon>Pseudomonadati</taxon>
        <taxon>Verrucomicrobiota</taxon>
        <taxon>Verrucomicrobiia</taxon>
        <taxon>Verrucomicrobiales</taxon>
        <taxon>Verrucomicrobiaceae</taxon>
        <taxon>Luteolibacter</taxon>
    </lineage>
</organism>
<reference evidence="2" key="1">
    <citation type="submission" date="2021-01" db="EMBL/GenBank/DDBJ databases">
        <title>Modified the classification status of verrucomicrobia.</title>
        <authorList>
            <person name="Feng X."/>
        </authorList>
    </citation>
    <scope>NUCLEOTIDE SEQUENCE</scope>
    <source>
        <strain evidence="2">KCTC 22041</strain>
    </source>
</reference>
<feature type="compositionally biased region" description="Polar residues" evidence="1">
    <location>
        <begin position="15"/>
        <end position="24"/>
    </location>
</feature>
<evidence type="ECO:0008006" key="4">
    <source>
        <dbReference type="Google" id="ProtNLM"/>
    </source>
</evidence>
<dbReference type="RefSeq" id="WP_200273884.1">
    <property type="nucleotide sequence ID" value="NZ_JAENIJ010000059.1"/>
</dbReference>
<name>A0A934VYJ0_9BACT</name>
<sequence>MKPKREKKPKKSKRTQASSPNKNGRPTKRVDEVIERVLEGLSMGTPLTLICSEEGMPSPRTIYDWMAEDEGLSAHIARAREAGFDRIAMDALEIADTPQEGVERIDTPDGPRIKRGDMLGHRRLQVETRLKLLAKWDPKRYGDKITQEISGPDGGPIQTVEEYRPTEADEAILLRIAAKRDEIRKSREAEEDAE</sequence>
<evidence type="ECO:0000256" key="1">
    <source>
        <dbReference type="SAM" id="MobiDB-lite"/>
    </source>
</evidence>
<protein>
    <recommendedName>
        <fullName evidence="4">Terminase small subunit protein</fullName>
    </recommendedName>
</protein>
<evidence type="ECO:0000313" key="3">
    <source>
        <dbReference type="Proteomes" id="UP000603141"/>
    </source>
</evidence>
<comment type="caution">
    <text evidence="2">The sequence shown here is derived from an EMBL/GenBank/DDBJ whole genome shotgun (WGS) entry which is preliminary data.</text>
</comment>
<feature type="compositionally biased region" description="Basic residues" evidence="1">
    <location>
        <begin position="1"/>
        <end position="14"/>
    </location>
</feature>
<feature type="region of interest" description="Disordered" evidence="1">
    <location>
        <begin position="1"/>
        <end position="30"/>
    </location>
</feature>
<accession>A0A934VYJ0</accession>
<dbReference type="AlphaFoldDB" id="A0A934VYJ0"/>
<dbReference type="Pfam" id="PF20901">
    <property type="entry name" value="Sf6_terminase"/>
    <property type="match status" value="1"/>
</dbReference>
<gene>
    <name evidence="2" type="ORF">JIN85_19290</name>
</gene>
<dbReference type="InterPro" id="IPR048683">
    <property type="entry name" value="Sf6_terminase"/>
</dbReference>
<dbReference type="EMBL" id="JAENIJ010000059">
    <property type="protein sequence ID" value="MBK1884569.1"/>
    <property type="molecule type" value="Genomic_DNA"/>
</dbReference>